<accession>A0A4C1ZCZ8</accession>
<name>A0A4C1ZCZ8_EUMVA</name>
<gene>
    <name evidence="1" type="ORF">EVAR_67486_1</name>
</gene>
<protein>
    <submittedName>
        <fullName evidence="1">Uncharacterized protein</fullName>
    </submittedName>
</protein>
<dbReference type="Proteomes" id="UP000299102">
    <property type="component" value="Unassembled WGS sequence"/>
</dbReference>
<proteinExistence type="predicted"/>
<evidence type="ECO:0000313" key="2">
    <source>
        <dbReference type="Proteomes" id="UP000299102"/>
    </source>
</evidence>
<dbReference type="OrthoDB" id="7367179at2759"/>
<reference evidence="1 2" key="1">
    <citation type="journal article" date="2019" name="Commun. Biol.">
        <title>The bagworm genome reveals a unique fibroin gene that provides high tensile strength.</title>
        <authorList>
            <person name="Kono N."/>
            <person name="Nakamura H."/>
            <person name="Ohtoshi R."/>
            <person name="Tomita M."/>
            <person name="Numata K."/>
            <person name="Arakawa K."/>
        </authorList>
    </citation>
    <scope>NUCLEOTIDE SEQUENCE [LARGE SCALE GENOMIC DNA]</scope>
</reference>
<evidence type="ECO:0000313" key="1">
    <source>
        <dbReference type="EMBL" id="GBP86446.1"/>
    </source>
</evidence>
<dbReference type="AlphaFoldDB" id="A0A4C1ZCZ8"/>
<comment type="caution">
    <text evidence="1">The sequence shown here is derived from an EMBL/GenBank/DDBJ whole genome shotgun (WGS) entry which is preliminary data.</text>
</comment>
<keyword evidence="2" id="KW-1185">Reference proteome</keyword>
<sequence>MRLRSTSPFADQQENAPRPYDVTYLNYSFSKSFDKVGFLKSIRPGRGKGDPKVTDIKALRYIPNGDVFFELKLTEEWTILPQRKSPVVAALPFDSLRNQHLTGRKVTKRKFDDLQY</sequence>
<dbReference type="EMBL" id="BGZK01001796">
    <property type="protein sequence ID" value="GBP86446.1"/>
    <property type="molecule type" value="Genomic_DNA"/>
</dbReference>
<organism evidence="1 2">
    <name type="scientific">Eumeta variegata</name>
    <name type="common">Bagworm moth</name>
    <name type="synonym">Eumeta japonica</name>
    <dbReference type="NCBI Taxonomy" id="151549"/>
    <lineage>
        <taxon>Eukaryota</taxon>
        <taxon>Metazoa</taxon>
        <taxon>Ecdysozoa</taxon>
        <taxon>Arthropoda</taxon>
        <taxon>Hexapoda</taxon>
        <taxon>Insecta</taxon>
        <taxon>Pterygota</taxon>
        <taxon>Neoptera</taxon>
        <taxon>Endopterygota</taxon>
        <taxon>Lepidoptera</taxon>
        <taxon>Glossata</taxon>
        <taxon>Ditrysia</taxon>
        <taxon>Tineoidea</taxon>
        <taxon>Psychidae</taxon>
        <taxon>Oiketicinae</taxon>
        <taxon>Eumeta</taxon>
    </lineage>
</organism>